<feature type="non-terminal residue" evidence="2">
    <location>
        <position position="72"/>
    </location>
</feature>
<dbReference type="EMBL" id="LSSK01001318">
    <property type="protein sequence ID" value="OMH80053.1"/>
    <property type="molecule type" value="Genomic_DNA"/>
</dbReference>
<feature type="domain" description="Carbohydrate-binding module family 19" evidence="1">
    <location>
        <begin position="26"/>
        <end position="60"/>
    </location>
</feature>
<dbReference type="Proteomes" id="UP000188320">
    <property type="component" value="Unassembled WGS sequence"/>
</dbReference>
<reference evidence="3" key="1">
    <citation type="submission" date="2017-01" db="EMBL/GenBank/DDBJ databases">
        <authorList>
            <person name="Wang Y."/>
            <person name="White M."/>
            <person name="Kvist S."/>
            <person name="Moncalvo J.-M."/>
        </authorList>
    </citation>
    <scope>NUCLEOTIDE SEQUENCE [LARGE SCALE GENOMIC DNA]</scope>
    <source>
        <strain evidence="3">COL-18-3</strain>
    </source>
</reference>
<protein>
    <recommendedName>
        <fullName evidence="1">Carbohydrate-binding module family 19 domain-containing protein</fullName>
    </recommendedName>
</protein>
<dbReference type="Pfam" id="PF03427">
    <property type="entry name" value="CBM_19"/>
    <property type="match status" value="1"/>
</dbReference>
<dbReference type="GO" id="GO:0006032">
    <property type="term" value="P:chitin catabolic process"/>
    <property type="evidence" value="ECO:0007669"/>
    <property type="project" value="InterPro"/>
</dbReference>
<name>A0A1R1PGL2_ZANCU</name>
<dbReference type="GO" id="GO:0008061">
    <property type="term" value="F:chitin binding"/>
    <property type="evidence" value="ECO:0007669"/>
    <property type="project" value="InterPro"/>
</dbReference>
<comment type="caution">
    <text evidence="2">The sequence shown here is derived from an EMBL/GenBank/DDBJ whole genome shotgun (WGS) entry which is preliminary data.</text>
</comment>
<gene>
    <name evidence="2" type="ORF">AX774_g6516</name>
</gene>
<dbReference type="AlphaFoldDB" id="A0A1R1PGL2"/>
<proteinExistence type="predicted"/>
<evidence type="ECO:0000259" key="1">
    <source>
        <dbReference type="Pfam" id="PF03427"/>
    </source>
</evidence>
<organism evidence="2 3">
    <name type="scientific">Zancudomyces culisetae</name>
    <name type="common">Gut fungus</name>
    <name type="synonym">Smittium culisetae</name>
    <dbReference type="NCBI Taxonomy" id="1213189"/>
    <lineage>
        <taxon>Eukaryota</taxon>
        <taxon>Fungi</taxon>
        <taxon>Fungi incertae sedis</taxon>
        <taxon>Zoopagomycota</taxon>
        <taxon>Kickxellomycotina</taxon>
        <taxon>Harpellomycetes</taxon>
        <taxon>Harpellales</taxon>
        <taxon>Legeriomycetaceae</taxon>
        <taxon>Zancudomyces</taxon>
    </lineage>
</organism>
<sequence length="72" mass="8421">MYYNTNKFVYFSIYSILCTPGEIRACTRGQMKCDGETQLLVCVKGHWVTSFCNPIYICIDRENEQGRCVPRR</sequence>
<evidence type="ECO:0000313" key="2">
    <source>
        <dbReference type="EMBL" id="OMH80053.1"/>
    </source>
</evidence>
<accession>A0A1R1PGL2</accession>
<evidence type="ECO:0000313" key="3">
    <source>
        <dbReference type="Proteomes" id="UP000188320"/>
    </source>
</evidence>
<dbReference type="InterPro" id="IPR005089">
    <property type="entry name" value="CBM19"/>
</dbReference>
<keyword evidence="3" id="KW-1185">Reference proteome</keyword>